<dbReference type="PANTHER" id="PTHR15184">
    <property type="entry name" value="ATP SYNTHASE"/>
    <property type="match status" value="1"/>
</dbReference>
<dbReference type="SUPFAM" id="SSF52540">
    <property type="entry name" value="P-loop containing nucleoside triphosphate hydrolases"/>
    <property type="match status" value="1"/>
</dbReference>
<organism evidence="11 12">
    <name type="scientific">[Clostridium] symbiosum ATCC 14940</name>
    <dbReference type="NCBI Taxonomy" id="411472"/>
    <lineage>
        <taxon>Bacteria</taxon>
        <taxon>Bacillati</taxon>
        <taxon>Bacillota</taxon>
        <taxon>Clostridia</taxon>
        <taxon>Lachnospirales</taxon>
        <taxon>Lachnospiraceae</taxon>
        <taxon>Otoolea</taxon>
    </lineage>
</organism>
<comment type="subcellular location">
    <subcellularLocation>
        <location evidence="1">Cytoplasm</location>
    </subcellularLocation>
</comment>
<dbReference type="FunFam" id="3.40.50.12240:FF:000002">
    <property type="entry name" value="Flagellum-specific ATP synthase FliI"/>
    <property type="match status" value="1"/>
</dbReference>
<keyword evidence="8" id="KW-0406">Ion transport</keyword>
<dbReference type="CDD" id="cd01136">
    <property type="entry name" value="ATPase_flagellum-secretory_path_III"/>
    <property type="match status" value="1"/>
</dbReference>
<dbReference type="SMART" id="SM00382">
    <property type="entry name" value="AAA"/>
    <property type="match status" value="1"/>
</dbReference>
<dbReference type="Gene3D" id="3.40.50.12240">
    <property type="match status" value="1"/>
</dbReference>
<proteinExistence type="predicted"/>
<dbReference type="GO" id="GO:0006811">
    <property type="term" value="P:monoatomic ion transport"/>
    <property type="evidence" value="ECO:0007669"/>
    <property type="project" value="UniProtKB-KW"/>
</dbReference>
<dbReference type="GO" id="GO:0008564">
    <property type="term" value="F:protein-exporting ATPase activity"/>
    <property type="evidence" value="ECO:0007669"/>
    <property type="project" value="UniProtKB-EC"/>
</dbReference>
<keyword evidence="2" id="KW-0813">Transport</keyword>
<dbReference type="InterPro" id="IPR004100">
    <property type="entry name" value="ATPase_F1/V1/A1_a/bsu_N"/>
</dbReference>
<keyword evidence="7" id="KW-1278">Translocase</keyword>
<evidence type="ECO:0000256" key="7">
    <source>
        <dbReference type="ARBA" id="ARBA00022967"/>
    </source>
</evidence>
<name>A0ABC9TS39_CLOSY</name>
<dbReference type="InterPro" id="IPR050053">
    <property type="entry name" value="ATPase_alpha/beta_chains"/>
</dbReference>
<evidence type="ECO:0000313" key="12">
    <source>
        <dbReference type="Proteomes" id="UP000016491"/>
    </source>
</evidence>
<evidence type="ECO:0000256" key="5">
    <source>
        <dbReference type="ARBA" id="ARBA00022840"/>
    </source>
</evidence>
<dbReference type="PROSITE" id="PS00152">
    <property type="entry name" value="ATPASE_ALPHA_BETA"/>
    <property type="match status" value="1"/>
</dbReference>
<dbReference type="PANTHER" id="PTHR15184:SF9">
    <property type="entry name" value="SPI-1 TYPE 3 SECRETION SYSTEM ATPASE"/>
    <property type="match status" value="1"/>
</dbReference>
<evidence type="ECO:0000256" key="2">
    <source>
        <dbReference type="ARBA" id="ARBA00022448"/>
    </source>
</evidence>
<evidence type="ECO:0000256" key="1">
    <source>
        <dbReference type="ARBA" id="ARBA00004496"/>
    </source>
</evidence>
<evidence type="ECO:0000256" key="6">
    <source>
        <dbReference type="ARBA" id="ARBA00022927"/>
    </source>
</evidence>
<gene>
    <name evidence="11" type="ORF">CLOSYM_04344</name>
</gene>
<dbReference type="NCBIfam" id="TIGR01026">
    <property type="entry name" value="fliI_yscN"/>
    <property type="match status" value="1"/>
</dbReference>
<reference evidence="11 12" key="1">
    <citation type="submission" date="2013-07" db="EMBL/GenBank/DDBJ databases">
        <authorList>
            <person name="Weinstock G."/>
            <person name="Sodergren E."/>
            <person name="Wylie T."/>
            <person name="Fulton L."/>
            <person name="Fulton R."/>
            <person name="Fronick C."/>
            <person name="O'Laughlin M."/>
            <person name="Godfrey J."/>
            <person name="Miner T."/>
            <person name="Herter B."/>
            <person name="Appelbaum E."/>
            <person name="Cordes M."/>
            <person name="Lek S."/>
            <person name="Wollam A."/>
            <person name="Pepin K.H."/>
            <person name="Palsikar V.B."/>
            <person name="Mitreva M."/>
            <person name="Wilson R.K."/>
        </authorList>
    </citation>
    <scope>NUCLEOTIDE SEQUENCE [LARGE SCALE GENOMIC DNA]</scope>
    <source>
        <strain evidence="11 12">ATCC 14940</strain>
    </source>
</reference>
<evidence type="ECO:0000259" key="10">
    <source>
        <dbReference type="SMART" id="SM00382"/>
    </source>
</evidence>
<comment type="caution">
    <text evidence="11">The sequence shown here is derived from an EMBL/GenBank/DDBJ whole genome shotgun (WGS) entry which is preliminary data.</text>
</comment>
<dbReference type="GO" id="GO:0005524">
    <property type="term" value="F:ATP binding"/>
    <property type="evidence" value="ECO:0007669"/>
    <property type="project" value="UniProtKB-KW"/>
</dbReference>
<dbReference type="Proteomes" id="UP000016491">
    <property type="component" value="Unassembled WGS sequence"/>
</dbReference>
<dbReference type="InterPro" id="IPR003593">
    <property type="entry name" value="AAA+_ATPase"/>
</dbReference>
<sequence>MHRGDVFMQFRDLPGLIRKSETISRIGKIENVEGMLLEASGGRTSIGEIYMIYDERENRHIPAEVIGFKQNKIQMMSYEDTNGISSGSIVRSTKKRLKIPVGDFLKGRVIDAMGRPIFGERFSDSQFCYVENTYTNPLKRPPITERLDFGVKAIDGLLTIGKGQRIGIFAGSGVGKSTLLGMIAKNSTADINVIALVGERGREVREFIERDLGEEGRQRSVVVVATSDESSMMRMKCPMVATTIAEYFRNQGKDVLLMMDSLTRFAMAKREIGLSLGEPPVARGYTPSIYTEFPKLLERSGRFKEGSITGVYTVLVEGDDTNEPIADTVRGILDGHIVLTRKLANENHFPAIDINASISRLMSSVASERQKELASGIRDILSTYSKNEDLISIGAYKMGTSQKVDQAISRIDRVNAFLMQGVNESFTHDEVVSEMEKILSD</sequence>
<evidence type="ECO:0000256" key="4">
    <source>
        <dbReference type="ARBA" id="ARBA00022741"/>
    </source>
</evidence>
<dbReference type="Pfam" id="PF02874">
    <property type="entry name" value="ATP-synt_ab_N"/>
    <property type="match status" value="1"/>
</dbReference>
<dbReference type="InterPro" id="IPR020003">
    <property type="entry name" value="ATPase_a/bsu_AS"/>
</dbReference>
<keyword evidence="6" id="KW-0653">Protein transport</keyword>
<dbReference type="InterPro" id="IPR000194">
    <property type="entry name" value="ATPase_F1/V1/A1_a/bsu_nucl-bd"/>
</dbReference>
<dbReference type="InterPro" id="IPR005714">
    <property type="entry name" value="ATPase_T3SS_FliI/YscN"/>
</dbReference>
<feature type="domain" description="AAA+ ATPase" evidence="10">
    <location>
        <begin position="162"/>
        <end position="343"/>
    </location>
</feature>
<comment type="catalytic activity">
    <reaction evidence="9">
        <text>ATP + H2O + cellular proteinSide 1 = ADP + phosphate + cellular proteinSide 2.</text>
        <dbReference type="EC" id="7.4.2.8"/>
    </reaction>
</comment>
<dbReference type="GO" id="GO:0005737">
    <property type="term" value="C:cytoplasm"/>
    <property type="evidence" value="ECO:0007669"/>
    <property type="project" value="UniProtKB-SubCell"/>
</dbReference>
<dbReference type="Pfam" id="PF18269">
    <property type="entry name" value="T3SS_ATPase_C"/>
    <property type="match status" value="1"/>
</dbReference>
<evidence type="ECO:0000256" key="8">
    <source>
        <dbReference type="ARBA" id="ARBA00023065"/>
    </source>
</evidence>
<evidence type="ECO:0000313" key="11">
    <source>
        <dbReference type="EMBL" id="ERI74086.1"/>
    </source>
</evidence>
<keyword evidence="4" id="KW-0547">Nucleotide-binding</keyword>
<evidence type="ECO:0000256" key="9">
    <source>
        <dbReference type="ARBA" id="ARBA00034006"/>
    </source>
</evidence>
<protein>
    <submittedName>
        <fullName evidence="11">Flagellum-specific ATP synthase</fullName>
    </submittedName>
</protein>
<accession>A0ABC9TS39</accession>
<keyword evidence="5" id="KW-0067">ATP-binding</keyword>
<dbReference type="InterPro" id="IPR027417">
    <property type="entry name" value="P-loop_NTPase"/>
</dbReference>
<dbReference type="EMBL" id="AWSU01000344">
    <property type="protein sequence ID" value="ERI74086.1"/>
    <property type="molecule type" value="Genomic_DNA"/>
</dbReference>
<dbReference type="InterPro" id="IPR040627">
    <property type="entry name" value="T3SS_ATPase_C"/>
</dbReference>
<dbReference type="Pfam" id="PF00006">
    <property type="entry name" value="ATP-synt_ab"/>
    <property type="match status" value="1"/>
</dbReference>
<dbReference type="AlphaFoldDB" id="A0ABC9TS39"/>
<keyword evidence="3" id="KW-0963">Cytoplasm</keyword>
<evidence type="ECO:0000256" key="3">
    <source>
        <dbReference type="ARBA" id="ARBA00022490"/>
    </source>
</evidence>